<gene>
    <name evidence="1" type="ORF">ACFQ1E_11530</name>
</gene>
<organism evidence="1 2">
    <name type="scientific">Sphingomonas canadensis</name>
    <dbReference type="NCBI Taxonomy" id="1219257"/>
    <lineage>
        <taxon>Bacteria</taxon>
        <taxon>Pseudomonadati</taxon>
        <taxon>Pseudomonadota</taxon>
        <taxon>Alphaproteobacteria</taxon>
        <taxon>Sphingomonadales</taxon>
        <taxon>Sphingomonadaceae</taxon>
        <taxon>Sphingomonas</taxon>
    </lineage>
</organism>
<evidence type="ECO:0000313" key="1">
    <source>
        <dbReference type="EMBL" id="MFD0946971.1"/>
    </source>
</evidence>
<name>A0ABW3HBH3_9SPHN</name>
<sequence length="123" mass="13638">MYDFRFHITEGILEVRAAGLWTTETVTRYREDLAREAARARVQAGRLKLLFNATQASVQPQATADSLQRLDRVATGANDRVAVVVGASLPLLQARRLLAGWERTELFNSMDAARAWLNALPAA</sequence>
<protein>
    <recommendedName>
        <fullName evidence="3">STAS/SEC14 domain-containing protein</fullName>
    </recommendedName>
</protein>
<reference evidence="2" key="1">
    <citation type="journal article" date="2019" name="Int. J. Syst. Evol. Microbiol.">
        <title>The Global Catalogue of Microorganisms (GCM) 10K type strain sequencing project: providing services to taxonomists for standard genome sequencing and annotation.</title>
        <authorList>
            <consortium name="The Broad Institute Genomics Platform"/>
            <consortium name="The Broad Institute Genome Sequencing Center for Infectious Disease"/>
            <person name="Wu L."/>
            <person name="Ma J."/>
        </authorList>
    </citation>
    <scope>NUCLEOTIDE SEQUENCE [LARGE SCALE GENOMIC DNA]</scope>
    <source>
        <strain evidence="2">CCUG 62982</strain>
    </source>
</reference>
<proteinExistence type="predicted"/>
<evidence type="ECO:0000313" key="2">
    <source>
        <dbReference type="Proteomes" id="UP001596977"/>
    </source>
</evidence>
<evidence type="ECO:0008006" key="3">
    <source>
        <dbReference type="Google" id="ProtNLM"/>
    </source>
</evidence>
<comment type="caution">
    <text evidence="1">The sequence shown here is derived from an EMBL/GenBank/DDBJ whole genome shotgun (WGS) entry which is preliminary data.</text>
</comment>
<accession>A0ABW3HBH3</accession>
<dbReference type="Proteomes" id="UP001596977">
    <property type="component" value="Unassembled WGS sequence"/>
</dbReference>
<dbReference type="EMBL" id="JBHTJG010000005">
    <property type="protein sequence ID" value="MFD0946971.1"/>
    <property type="molecule type" value="Genomic_DNA"/>
</dbReference>
<keyword evidence="2" id="KW-1185">Reference proteome</keyword>
<dbReference type="RefSeq" id="WP_264944722.1">
    <property type="nucleotide sequence ID" value="NZ_JAPDRA010000005.1"/>
</dbReference>